<evidence type="ECO:0000313" key="3">
    <source>
        <dbReference type="Proteomes" id="UP001595824"/>
    </source>
</evidence>
<dbReference type="RefSeq" id="WP_381737364.1">
    <property type="nucleotide sequence ID" value="NZ_JBHSDP010000008.1"/>
</dbReference>
<proteinExistence type="predicted"/>
<reference evidence="3" key="1">
    <citation type="journal article" date="2019" name="Int. J. Syst. Evol. Microbiol.">
        <title>The Global Catalogue of Microorganisms (GCM) 10K type strain sequencing project: providing services to taxonomists for standard genome sequencing and annotation.</title>
        <authorList>
            <consortium name="The Broad Institute Genomics Platform"/>
            <consortium name="The Broad Institute Genome Sequencing Center for Infectious Disease"/>
            <person name="Wu L."/>
            <person name="Ma J."/>
        </authorList>
    </citation>
    <scope>NUCLEOTIDE SEQUENCE [LARGE SCALE GENOMIC DNA]</scope>
    <source>
        <strain evidence="3">PCU 347</strain>
    </source>
</reference>
<accession>A0ABV8TAC7</accession>
<sequence>MSTAVGGTIRPCPECGAQIPVDERFTVWCASCDWNVDPGERQKQQEQQQKQETRKKRRGGRDRTGWRRPGALSPGATASGCTPR</sequence>
<evidence type="ECO:0000256" key="1">
    <source>
        <dbReference type="SAM" id="MobiDB-lite"/>
    </source>
</evidence>
<name>A0ABV8TAC7_9ACTN</name>
<organism evidence="2 3">
    <name type="scientific">Streptomyces andamanensis</name>
    <dbReference type="NCBI Taxonomy" id="1565035"/>
    <lineage>
        <taxon>Bacteria</taxon>
        <taxon>Bacillati</taxon>
        <taxon>Actinomycetota</taxon>
        <taxon>Actinomycetes</taxon>
        <taxon>Kitasatosporales</taxon>
        <taxon>Streptomycetaceae</taxon>
        <taxon>Streptomyces</taxon>
    </lineage>
</organism>
<gene>
    <name evidence="2" type="ORF">ACFPC0_06750</name>
</gene>
<protein>
    <submittedName>
        <fullName evidence="2">Uncharacterized protein</fullName>
    </submittedName>
</protein>
<feature type="compositionally biased region" description="Basic and acidic residues" evidence="1">
    <location>
        <begin position="38"/>
        <end position="52"/>
    </location>
</feature>
<feature type="region of interest" description="Disordered" evidence="1">
    <location>
        <begin position="38"/>
        <end position="84"/>
    </location>
</feature>
<dbReference type="Proteomes" id="UP001595824">
    <property type="component" value="Unassembled WGS sequence"/>
</dbReference>
<comment type="caution">
    <text evidence="2">The sequence shown here is derived from an EMBL/GenBank/DDBJ whole genome shotgun (WGS) entry which is preliminary data.</text>
</comment>
<keyword evidence="3" id="KW-1185">Reference proteome</keyword>
<evidence type="ECO:0000313" key="2">
    <source>
        <dbReference type="EMBL" id="MFC4327528.1"/>
    </source>
</evidence>
<dbReference type="EMBL" id="JBHSDP010000008">
    <property type="protein sequence ID" value="MFC4327528.1"/>
    <property type="molecule type" value="Genomic_DNA"/>
</dbReference>